<dbReference type="Proteomes" id="UP000732298">
    <property type="component" value="Unassembled WGS sequence"/>
</dbReference>
<name>A0A8T3YJX9_9ARCH</name>
<gene>
    <name evidence="1" type="ORF">HY544_00540</name>
</gene>
<reference evidence="1" key="1">
    <citation type="submission" date="2020-07" db="EMBL/GenBank/DDBJ databases">
        <title>Huge and variable diversity of episymbiotic CPR bacteria and DPANN archaea in groundwater ecosystems.</title>
        <authorList>
            <person name="He C.Y."/>
            <person name="Keren R."/>
            <person name="Whittaker M."/>
            <person name="Farag I.F."/>
            <person name="Doudna J."/>
            <person name="Cate J.H.D."/>
            <person name="Banfield J.F."/>
        </authorList>
    </citation>
    <scope>NUCLEOTIDE SEQUENCE</scope>
    <source>
        <strain evidence="1">NC_groundwater_1296_Ag_S-0.2um_52_80</strain>
    </source>
</reference>
<organism evidence="1 2">
    <name type="scientific">Candidatus Iainarchaeum sp</name>
    <dbReference type="NCBI Taxonomy" id="3101447"/>
    <lineage>
        <taxon>Archaea</taxon>
        <taxon>Candidatus Iainarchaeota</taxon>
        <taxon>Candidatus Iainarchaeia</taxon>
        <taxon>Candidatus Iainarchaeales</taxon>
        <taxon>Candidatus Iainarchaeaceae</taxon>
        <taxon>Candidatus Iainarchaeum</taxon>
    </lineage>
</organism>
<sequence>MPEEHYIAVRKSLPDEIVQRVEADPQAMRIFKEAMNEMIAAYQHGRTQPSTYEGKLDAAIQKVVAAIRSVGMDRYALTPEKRAEIAEKFTMHMDRMEMARLKNVPRARLQRRLPRYRKP</sequence>
<evidence type="ECO:0000313" key="2">
    <source>
        <dbReference type="Proteomes" id="UP000732298"/>
    </source>
</evidence>
<dbReference type="AlphaFoldDB" id="A0A8T3YJX9"/>
<proteinExistence type="predicted"/>
<comment type="caution">
    <text evidence="1">The sequence shown here is derived from an EMBL/GenBank/DDBJ whole genome shotgun (WGS) entry which is preliminary data.</text>
</comment>
<evidence type="ECO:0000313" key="1">
    <source>
        <dbReference type="EMBL" id="MBI4209980.1"/>
    </source>
</evidence>
<dbReference type="EMBL" id="JACQPB010000005">
    <property type="protein sequence ID" value="MBI4209980.1"/>
    <property type="molecule type" value="Genomic_DNA"/>
</dbReference>
<protein>
    <submittedName>
        <fullName evidence="1">Uncharacterized protein</fullName>
    </submittedName>
</protein>
<accession>A0A8T3YJX9</accession>